<dbReference type="InterPro" id="IPR054696">
    <property type="entry name" value="GTP-eEF1A_C"/>
</dbReference>
<organism evidence="4 5">
    <name type="scientific">Acidovorax delafieldii 2AN</name>
    <dbReference type="NCBI Taxonomy" id="573060"/>
    <lineage>
        <taxon>Bacteria</taxon>
        <taxon>Pseudomonadati</taxon>
        <taxon>Pseudomonadota</taxon>
        <taxon>Betaproteobacteria</taxon>
        <taxon>Burkholderiales</taxon>
        <taxon>Comamonadaceae</taxon>
        <taxon>Acidovorax</taxon>
    </lineage>
</organism>
<dbReference type="PATRIC" id="fig|573060.9.peg.249"/>
<protein>
    <submittedName>
        <fullName evidence="4">Sulfate adenylyltransferase subunit 1</fullName>
    </submittedName>
</protein>
<dbReference type="InterPro" id="IPR009001">
    <property type="entry name" value="Transl_elong_EF1A/Init_IF2_C"/>
</dbReference>
<keyword evidence="4" id="KW-0548">Nucleotidyltransferase</keyword>
<gene>
    <name evidence="4" type="ORF">AcdelDRAFT_4656</name>
</gene>
<dbReference type="GO" id="GO:0005525">
    <property type="term" value="F:GTP binding"/>
    <property type="evidence" value="ECO:0007669"/>
    <property type="project" value="UniProtKB-KW"/>
</dbReference>
<dbReference type="CDD" id="cd04095">
    <property type="entry name" value="CysN_NoDQ_III"/>
    <property type="match status" value="1"/>
</dbReference>
<dbReference type="RefSeq" id="WP_005801180.1">
    <property type="nucleotide sequence ID" value="NZ_ACQT01000484.1"/>
</dbReference>
<accession>C5TCM5</accession>
<keyword evidence="2" id="KW-0342">GTP-binding</keyword>
<evidence type="ECO:0000313" key="5">
    <source>
        <dbReference type="Proteomes" id="UP000003856"/>
    </source>
</evidence>
<dbReference type="Proteomes" id="UP000003856">
    <property type="component" value="Unassembled WGS sequence"/>
</dbReference>
<comment type="caution">
    <text evidence="4">The sequence shown here is derived from an EMBL/GenBank/DDBJ whole genome shotgun (WGS) entry which is preliminary data.</text>
</comment>
<evidence type="ECO:0000313" key="4">
    <source>
        <dbReference type="EMBL" id="EER57770.1"/>
    </source>
</evidence>
<dbReference type="Pfam" id="PF22594">
    <property type="entry name" value="GTP-eEF1A_C"/>
    <property type="match status" value="1"/>
</dbReference>
<feature type="domain" description="GTP-eEF1A C-terminal" evidence="3">
    <location>
        <begin position="8"/>
        <end position="102"/>
    </location>
</feature>
<keyword evidence="4" id="KW-0808">Transferase</keyword>
<keyword evidence="5" id="KW-1185">Reference proteome</keyword>
<dbReference type="GO" id="GO:0016779">
    <property type="term" value="F:nucleotidyltransferase activity"/>
    <property type="evidence" value="ECO:0007669"/>
    <property type="project" value="UniProtKB-KW"/>
</dbReference>
<dbReference type="InterPro" id="IPR044139">
    <property type="entry name" value="CysN_NoDQ_III"/>
</dbReference>
<feature type="non-terminal residue" evidence="4">
    <location>
        <position position="1"/>
    </location>
</feature>
<reference evidence="4 5" key="1">
    <citation type="submission" date="2009-05" db="EMBL/GenBank/DDBJ databases">
        <title>The draft genome of Acidovorax delafieldii 2AN.</title>
        <authorList>
            <consortium name="US DOE Joint Genome Institute (JGI-PGF)"/>
            <person name="Lucas S."/>
            <person name="Copeland A."/>
            <person name="Lapidus A."/>
            <person name="Glavina del Rio T."/>
            <person name="Tice H."/>
            <person name="Bruce D."/>
            <person name="Goodwin L."/>
            <person name="Pitluck S."/>
            <person name="Larimer F."/>
            <person name="Land M.L."/>
            <person name="Hauser L."/>
            <person name="Shelobolina E.S."/>
            <person name="Picardal F."/>
            <person name="Roden E."/>
            <person name="Emerson D."/>
        </authorList>
    </citation>
    <scope>NUCLEOTIDE SEQUENCE [LARGE SCALE GENOMIC DNA]</scope>
    <source>
        <strain evidence="4 5">2AN</strain>
    </source>
</reference>
<name>C5TCM5_ACIDE</name>
<dbReference type="Gene3D" id="2.40.30.10">
    <property type="entry name" value="Translation factors"/>
    <property type="match status" value="1"/>
</dbReference>
<evidence type="ECO:0000259" key="3">
    <source>
        <dbReference type="Pfam" id="PF22594"/>
    </source>
</evidence>
<sequence>WPASCELRTTVAWMDDEPLVAGRVYWALHGHRWVKAKVKAVVHKLNINTLAEEPSAQLDPNAIGHVDLLLQEPLPAAPFGQARVLGSLILVDTASHKTAGAVLVN</sequence>
<evidence type="ECO:0000256" key="2">
    <source>
        <dbReference type="ARBA" id="ARBA00023134"/>
    </source>
</evidence>
<dbReference type="EMBL" id="ACQT01000484">
    <property type="protein sequence ID" value="EER57770.1"/>
    <property type="molecule type" value="Genomic_DNA"/>
</dbReference>
<keyword evidence="1" id="KW-0547">Nucleotide-binding</keyword>
<proteinExistence type="predicted"/>
<evidence type="ECO:0000256" key="1">
    <source>
        <dbReference type="ARBA" id="ARBA00022741"/>
    </source>
</evidence>
<dbReference type="SUPFAM" id="SSF50465">
    <property type="entry name" value="EF-Tu/eEF-1alpha/eIF2-gamma C-terminal domain"/>
    <property type="match status" value="1"/>
</dbReference>
<dbReference type="AlphaFoldDB" id="C5TCM5"/>